<comment type="caution">
    <text evidence="1">The sequence shown here is derived from an EMBL/GenBank/DDBJ whole genome shotgun (WGS) entry which is preliminary data.</text>
</comment>
<reference evidence="2" key="1">
    <citation type="journal article" date="2019" name="Int. J. Syst. Evol. Microbiol.">
        <title>The Global Catalogue of Microorganisms (GCM) 10K type strain sequencing project: providing services to taxonomists for standard genome sequencing and annotation.</title>
        <authorList>
            <consortium name="The Broad Institute Genomics Platform"/>
            <consortium name="The Broad Institute Genome Sequencing Center for Infectious Disease"/>
            <person name="Wu L."/>
            <person name="Ma J."/>
        </authorList>
    </citation>
    <scope>NUCLEOTIDE SEQUENCE [LARGE SCALE GENOMIC DNA]</scope>
    <source>
        <strain evidence="2">CCUG 73951</strain>
    </source>
</reference>
<evidence type="ECO:0000313" key="1">
    <source>
        <dbReference type="EMBL" id="MFC7321351.1"/>
    </source>
</evidence>
<dbReference type="RefSeq" id="WP_289216449.1">
    <property type="nucleotide sequence ID" value="NZ_JAPVRC010000006.1"/>
</dbReference>
<proteinExistence type="predicted"/>
<evidence type="ECO:0000313" key="2">
    <source>
        <dbReference type="Proteomes" id="UP001596494"/>
    </source>
</evidence>
<dbReference type="Proteomes" id="UP001596494">
    <property type="component" value="Unassembled WGS sequence"/>
</dbReference>
<organism evidence="1 2">
    <name type="scientific">Halobacillus campisalis</name>
    <dbReference type="NCBI Taxonomy" id="435909"/>
    <lineage>
        <taxon>Bacteria</taxon>
        <taxon>Bacillati</taxon>
        <taxon>Bacillota</taxon>
        <taxon>Bacilli</taxon>
        <taxon>Bacillales</taxon>
        <taxon>Bacillaceae</taxon>
        <taxon>Halobacillus</taxon>
    </lineage>
</organism>
<name>A0ABW2K5A8_9BACI</name>
<keyword evidence="2" id="KW-1185">Reference proteome</keyword>
<gene>
    <name evidence="1" type="ORF">ACFQMN_10695</name>
</gene>
<protein>
    <submittedName>
        <fullName evidence="1">Uncharacterized protein</fullName>
    </submittedName>
</protein>
<sequence>MAEVFDFDRYKSKKEMKKTTHENLVYEIYLTTIKYVKKHGVFQPEHLGDHITTDTSLKVIFNEDEEIFNKTFHELIKYWEINLDAVQTSLFDNNFENFPTVGDLCVFIEKEINNARD</sequence>
<dbReference type="EMBL" id="JBHTBY010000008">
    <property type="protein sequence ID" value="MFC7321351.1"/>
    <property type="molecule type" value="Genomic_DNA"/>
</dbReference>
<accession>A0ABW2K5A8</accession>